<dbReference type="Gene3D" id="3.40.605.10">
    <property type="entry name" value="Aldehyde Dehydrogenase, Chain A, domain 1"/>
    <property type="match status" value="1"/>
</dbReference>
<dbReference type="GO" id="GO:0016620">
    <property type="term" value="F:oxidoreductase activity, acting on the aldehyde or oxo group of donors, NAD or NADP as acceptor"/>
    <property type="evidence" value="ECO:0007669"/>
    <property type="project" value="InterPro"/>
</dbReference>
<evidence type="ECO:0000313" key="4">
    <source>
        <dbReference type="EMBL" id="HER96070.1"/>
    </source>
</evidence>
<dbReference type="PANTHER" id="PTHR43111:SF1">
    <property type="entry name" value="ALDEHYDE DEHYDROGENASE B-RELATED"/>
    <property type="match status" value="1"/>
</dbReference>
<dbReference type="AlphaFoldDB" id="A0A7V2B0M8"/>
<dbReference type="InterPro" id="IPR016162">
    <property type="entry name" value="Ald_DH_N"/>
</dbReference>
<comment type="caution">
    <text evidence="4">The sequence shown here is derived from an EMBL/GenBank/DDBJ whole genome shotgun (WGS) entry which is preliminary data.</text>
</comment>
<dbReference type="Pfam" id="PF01575">
    <property type="entry name" value="MaoC_dehydratas"/>
    <property type="match status" value="1"/>
</dbReference>
<dbReference type="NCBIfam" id="TIGR02278">
    <property type="entry name" value="PaaN-DH"/>
    <property type="match status" value="1"/>
</dbReference>
<dbReference type="InterPro" id="IPR011966">
    <property type="entry name" value="PaaN-DH"/>
</dbReference>
<dbReference type="InterPro" id="IPR016163">
    <property type="entry name" value="Ald_DH_C"/>
</dbReference>
<proteinExistence type="predicted"/>
<dbReference type="CDD" id="cd07128">
    <property type="entry name" value="ALDH_MaoC-N"/>
    <property type="match status" value="1"/>
</dbReference>
<reference evidence="4" key="1">
    <citation type="journal article" date="2020" name="mSystems">
        <title>Genome- and Community-Level Interaction Insights into Carbon Utilization and Element Cycling Functions of Hydrothermarchaeota in Hydrothermal Sediment.</title>
        <authorList>
            <person name="Zhou Z."/>
            <person name="Liu Y."/>
            <person name="Xu W."/>
            <person name="Pan J."/>
            <person name="Luo Z.H."/>
            <person name="Li M."/>
        </authorList>
    </citation>
    <scope>NUCLEOTIDE SEQUENCE [LARGE SCALE GENOMIC DNA]</scope>
    <source>
        <strain evidence="4">SpSt-143</strain>
    </source>
</reference>
<dbReference type="InterPro" id="IPR015590">
    <property type="entry name" value="Aldehyde_DH_dom"/>
</dbReference>
<dbReference type="Gene3D" id="3.40.309.10">
    <property type="entry name" value="Aldehyde Dehydrogenase, Chain A, domain 2"/>
    <property type="match status" value="1"/>
</dbReference>
<sequence length="690" mass="74909">MDTTLYLGKIQSFAQGHWHTPQTTGRPVYHAVTGEPIAEISSEGLDFKGMLDYARTVGGPNLRSMTFHERARMLKALALYLSERKAAFYEIAQATGATRQDAWLDIDGGIGTFFVYASKGRRELPNEHFLLEGEPETISRGGTFLGHHLLVPLEGVAVHINAFNFPCWGMLEKLAPTLLAGMPAIVKPASVTAYVAERIVRAMLDSGLLPEGALQLICGSVGDLFDHLTGQDVVTFTGSAETGLRLKSHPTVLREAVRFNLEADSLNFSMLGPDVTPDLPEFELFIQEVIREMTIKAGQRCTAIRRTLVPAEKIDAVLEALSERLRQVIVGNPAHERVQMGPLVSRDQVAEVRSRLEVLAEAGELLCGGGQDGFQVVGADPNRGAFFPPTLLYCARPFEHAAPHTVEAFGPVNTVMPYQDLDEAIRLAKMGRGSLVGSLITTDPEIARTVVLGTAAYHGRLLVLNRECARENTGHGAPLPHLVHGGPGRAGGGEELGGLRGLLRYMQRTALQGAPTMLTAICKEWMPGAAQPTSEVHPFRKYFEDLTIGETLTTARRTVTEADVVNFAGISGDFFYAHMDELAACESPIFQGRVAHGYFVLSAAAGLFVDPRPGPVLANYGLENLRFTKPVRPGDTIQAKLTVKKKIPREGDPPSGIVVWHVDVLNQHQEVVASYDILTLVALRPNAATA</sequence>
<evidence type="ECO:0000256" key="1">
    <source>
        <dbReference type="ARBA" id="ARBA00023002"/>
    </source>
</evidence>
<dbReference type="InterPro" id="IPR029069">
    <property type="entry name" value="HotDog_dom_sf"/>
</dbReference>
<organism evidence="4">
    <name type="scientific">Rhodothermus marinus</name>
    <name type="common">Rhodothermus obamensis</name>
    <dbReference type="NCBI Taxonomy" id="29549"/>
    <lineage>
        <taxon>Bacteria</taxon>
        <taxon>Pseudomonadati</taxon>
        <taxon>Rhodothermota</taxon>
        <taxon>Rhodothermia</taxon>
        <taxon>Rhodothermales</taxon>
        <taxon>Rhodothermaceae</taxon>
        <taxon>Rhodothermus</taxon>
    </lineage>
</organism>
<feature type="domain" description="Aldehyde dehydrogenase" evidence="2">
    <location>
        <begin position="21"/>
        <end position="451"/>
    </location>
</feature>
<dbReference type="NCBIfam" id="NF008868">
    <property type="entry name" value="PRK11903.1"/>
    <property type="match status" value="1"/>
</dbReference>
<evidence type="ECO:0000259" key="3">
    <source>
        <dbReference type="Pfam" id="PF01575"/>
    </source>
</evidence>
<protein>
    <submittedName>
        <fullName evidence="4">Phenylacetic acid degradation bifunctional protein PaaZ</fullName>
    </submittedName>
</protein>
<dbReference type="PANTHER" id="PTHR43111">
    <property type="entry name" value="ALDEHYDE DEHYDROGENASE B-RELATED"/>
    <property type="match status" value="1"/>
</dbReference>
<dbReference type="SUPFAM" id="SSF54637">
    <property type="entry name" value="Thioesterase/thiol ester dehydrase-isomerase"/>
    <property type="match status" value="1"/>
</dbReference>
<keyword evidence="1" id="KW-0560">Oxidoreductase</keyword>
<evidence type="ECO:0000259" key="2">
    <source>
        <dbReference type="Pfam" id="PF00171"/>
    </source>
</evidence>
<dbReference type="Gene3D" id="3.10.129.10">
    <property type="entry name" value="Hotdog Thioesterase"/>
    <property type="match status" value="1"/>
</dbReference>
<dbReference type="Pfam" id="PF00171">
    <property type="entry name" value="Aldedh"/>
    <property type="match status" value="1"/>
</dbReference>
<feature type="domain" description="MaoC-like" evidence="3">
    <location>
        <begin position="548"/>
        <end position="649"/>
    </location>
</feature>
<accession>A0A7V2B0M8</accession>
<name>A0A7V2B0M8_RHOMR</name>
<dbReference type="InterPro" id="IPR016161">
    <property type="entry name" value="Ald_DH/histidinol_DH"/>
</dbReference>
<dbReference type="SUPFAM" id="SSF53720">
    <property type="entry name" value="ALDH-like"/>
    <property type="match status" value="1"/>
</dbReference>
<dbReference type="EMBL" id="DSGB01000005">
    <property type="protein sequence ID" value="HER96070.1"/>
    <property type="molecule type" value="Genomic_DNA"/>
</dbReference>
<dbReference type="InterPro" id="IPR002539">
    <property type="entry name" value="MaoC-like_dom"/>
</dbReference>
<gene>
    <name evidence="4" type="primary">paaZ</name>
    <name evidence="4" type="ORF">ENO59_06080</name>
</gene>